<accession>D8J490</accession>
<feature type="transmembrane region" description="Helical" evidence="1">
    <location>
        <begin position="149"/>
        <end position="168"/>
    </location>
</feature>
<dbReference type="STRING" id="795797.HacjB3_10495"/>
<gene>
    <name evidence="3" type="ordered locus">HacjB3_10495</name>
    <name evidence="4" type="ORF">C497_12172</name>
</gene>
<evidence type="ECO:0000313" key="6">
    <source>
        <dbReference type="Proteomes" id="UP000011645"/>
    </source>
</evidence>
<dbReference type="OrthoDB" id="331021at2157"/>
<feature type="domain" description="DUF7344" evidence="2">
    <location>
        <begin position="45"/>
        <end position="123"/>
    </location>
</feature>
<dbReference type="Gene3D" id="1.10.10.10">
    <property type="entry name" value="Winged helix-like DNA-binding domain superfamily/Winged helix DNA-binding domain"/>
    <property type="match status" value="1"/>
</dbReference>
<dbReference type="AlphaFoldDB" id="D8J490"/>
<feature type="transmembrane region" description="Helical" evidence="1">
    <location>
        <begin position="174"/>
        <end position="194"/>
    </location>
</feature>
<reference evidence="4 6" key="2">
    <citation type="journal article" date="2014" name="PLoS Genet.">
        <title>Phylogenetically driven sequencing of extremely halophilic archaea reveals strategies for static and dynamic osmo-response.</title>
        <authorList>
            <person name="Becker E.A."/>
            <person name="Seitzer P.M."/>
            <person name="Tritt A."/>
            <person name="Larsen D."/>
            <person name="Krusor M."/>
            <person name="Yao A.I."/>
            <person name="Wu D."/>
            <person name="Madern D."/>
            <person name="Eisen J.A."/>
            <person name="Darling A.E."/>
            <person name="Facciotti M.T."/>
        </authorList>
    </citation>
    <scope>NUCLEOTIDE SEQUENCE [LARGE SCALE GENOMIC DNA]</scope>
    <source>
        <strain evidence="4">B3</strain>
        <strain evidence="6">DSM 18796 / CECT 7217 / JCM 14584 / KCTC 4019 / B3</strain>
    </source>
</reference>
<dbReference type="EMBL" id="CP002062">
    <property type="protein sequence ID" value="ADJ15482.1"/>
    <property type="molecule type" value="Genomic_DNA"/>
</dbReference>
<evidence type="ECO:0000313" key="3">
    <source>
        <dbReference type="EMBL" id="ADJ15482.1"/>
    </source>
</evidence>
<dbReference type="PATRIC" id="fig|795797.18.peg.2096"/>
<evidence type="ECO:0000313" key="5">
    <source>
        <dbReference type="Proteomes" id="UP000000390"/>
    </source>
</evidence>
<dbReference type="Pfam" id="PF24035">
    <property type="entry name" value="DUF7344"/>
    <property type="match status" value="1"/>
</dbReference>
<keyword evidence="1" id="KW-0812">Transmembrane</keyword>
<dbReference type="EMBL" id="AOHV01000030">
    <property type="protein sequence ID" value="ELY36109.1"/>
    <property type="molecule type" value="Genomic_DNA"/>
</dbReference>
<sequence length="195" mass="22091">MSDEMSVESLTRDRSIETHELPVRAGERLSAFVRSERRLEKEEVFDLLYNPRRRATLRLVAQRSRPLTMEDLVDRIAAAENDVPVDKLERQQRRRVHVSLYQTHLPLLDEVGAIEYDRERTEITPGACLAELLPYLDVADATRSAWRTYYRRLLLGYAVFGAIVLVGASSSLPLATLALSATALFLVLACLHGLD</sequence>
<name>D8J490_HALJB</name>
<organism evidence="3 5">
    <name type="scientific">Halalkalicoccus jeotgali (strain DSM 18796 / CECT 7217 / JCM 14584 / KCTC 4019 / B3)</name>
    <dbReference type="NCBI Taxonomy" id="795797"/>
    <lineage>
        <taxon>Archaea</taxon>
        <taxon>Methanobacteriati</taxon>
        <taxon>Methanobacteriota</taxon>
        <taxon>Stenosarchaea group</taxon>
        <taxon>Halobacteria</taxon>
        <taxon>Halobacteriales</taxon>
        <taxon>Halococcaceae</taxon>
        <taxon>Halalkalicoccus</taxon>
    </lineage>
</organism>
<keyword evidence="6" id="KW-1185">Reference proteome</keyword>
<dbReference type="KEGG" id="hje:HacjB3_10495"/>
<protein>
    <recommendedName>
        <fullName evidence="2">DUF7344 domain-containing protein</fullName>
    </recommendedName>
</protein>
<keyword evidence="1" id="KW-1133">Transmembrane helix</keyword>
<dbReference type="Proteomes" id="UP000000390">
    <property type="component" value="Chromosome"/>
</dbReference>
<dbReference type="Proteomes" id="UP000011645">
    <property type="component" value="Unassembled WGS sequence"/>
</dbReference>
<dbReference type="eggNOG" id="arCOG03828">
    <property type="taxonomic scope" value="Archaea"/>
</dbReference>
<evidence type="ECO:0000313" key="4">
    <source>
        <dbReference type="EMBL" id="ELY36109.1"/>
    </source>
</evidence>
<evidence type="ECO:0000259" key="2">
    <source>
        <dbReference type="Pfam" id="PF24035"/>
    </source>
</evidence>
<dbReference type="HOGENOM" id="CLU_093378_2_0_2"/>
<dbReference type="InterPro" id="IPR036388">
    <property type="entry name" value="WH-like_DNA-bd_sf"/>
</dbReference>
<keyword evidence="1" id="KW-0472">Membrane</keyword>
<proteinExistence type="predicted"/>
<dbReference type="InterPro" id="IPR055768">
    <property type="entry name" value="DUF7344"/>
</dbReference>
<reference evidence="3 5" key="1">
    <citation type="journal article" date="2010" name="J. Bacteriol.">
        <title>Complete genome sequence of Halalkalicoccus jeotgali B3(T), an extremely halophilic archaeon.</title>
        <authorList>
            <person name="Roh S.W."/>
            <person name="Nam Y.D."/>
            <person name="Nam S.H."/>
            <person name="Choi S.H."/>
            <person name="Park H.S."/>
            <person name="Bae J.W."/>
        </authorList>
    </citation>
    <scope>NUCLEOTIDE SEQUENCE [LARGE SCALE GENOMIC DNA]</scope>
    <source>
        <strain evidence="3">B3</strain>
        <strain evidence="5">DSM 18796 / CECT 7217 / JCM 14584 / KCTC 4019 / B3</strain>
    </source>
</reference>
<evidence type="ECO:0000256" key="1">
    <source>
        <dbReference type="SAM" id="Phobius"/>
    </source>
</evidence>